<accession>A0ABP9A0D1</accession>
<dbReference type="PRINTS" id="PR00035">
    <property type="entry name" value="HTHGNTR"/>
</dbReference>
<dbReference type="InterPro" id="IPR008920">
    <property type="entry name" value="TF_FadR/GntR_C"/>
</dbReference>
<dbReference type="InterPro" id="IPR036390">
    <property type="entry name" value="WH_DNA-bd_sf"/>
</dbReference>
<dbReference type="SUPFAM" id="SSF46785">
    <property type="entry name" value="Winged helix' DNA-binding domain"/>
    <property type="match status" value="1"/>
</dbReference>
<gene>
    <name evidence="5" type="ORF">GCM10023351_14150</name>
</gene>
<dbReference type="EMBL" id="BAABKO010000002">
    <property type="protein sequence ID" value="GAA4771343.1"/>
    <property type="molecule type" value="Genomic_DNA"/>
</dbReference>
<dbReference type="Pfam" id="PF00392">
    <property type="entry name" value="GntR"/>
    <property type="match status" value="1"/>
</dbReference>
<organism evidence="5 6">
    <name type="scientific">Microbacterium gilvum</name>
    <dbReference type="NCBI Taxonomy" id="1336204"/>
    <lineage>
        <taxon>Bacteria</taxon>
        <taxon>Bacillati</taxon>
        <taxon>Actinomycetota</taxon>
        <taxon>Actinomycetes</taxon>
        <taxon>Micrococcales</taxon>
        <taxon>Microbacteriaceae</taxon>
        <taxon>Microbacterium</taxon>
    </lineage>
</organism>
<proteinExistence type="predicted"/>
<evidence type="ECO:0000256" key="2">
    <source>
        <dbReference type="ARBA" id="ARBA00023125"/>
    </source>
</evidence>
<dbReference type="Gene3D" id="1.20.120.530">
    <property type="entry name" value="GntR ligand-binding domain-like"/>
    <property type="match status" value="1"/>
</dbReference>
<evidence type="ECO:0000256" key="1">
    <source>
        <dbReference type="ARBA" id="ARBA00023015"/>
    </source>
</evidence>
<evidence type="ECO:0000259" key="4">
    <source>
        <dbReference type="PROSITE" id="PS50949"/>
    </source>
</evidence>
<keyword evidence="6" id="KW-1185">Reference proteome</keyword>
<dbReference type="Gene3D" id="1.10.10.10">
    <property type="entry name" value="Winged helix-like DNA-binding domain superfamily/Winged helix DNA-binding domain"/>
    <property type="match status" value="1"/>
</dbReference>
<dbReference type="PANTHER" id="PTHR43537:SF24">
    <property type="entry name" value="GLUCONATE OPERON TRANSCRIPTIONAL REPRESSOR"/>
    <property type="match status" value="1"/>
</dbReference>
<reference evidence="6" key="1">
    <citation type="journal article" date="2019" name="Int. J. Syst. Evol. Microbiol.">
        <title>The Global Catalogue of Microorganisms (GCM) 10K type strain sequencing project: providing services to taxonomists for standard genome sequencing and annotation.</title>
        <authorList>
            <consortium name="The Broad Institute Genomics Platform"/>
            <consortium name="The Broad Institute Genome Sequencing Center for Infectious Disease"/>
            <person name="Wu L."/>
            <person name="Ma J."/>
        </authorList>
    </citation>
    <scope>NUCLEOTIDE SEQUENCE [LARGE SCALE GENOMIC DNA]</scope>
    <source>
        <strain evidence="6">JCM 18537</strain>
    </source>
</reference>
<comment type="caution">
    <text evidence="5">The sequence shown here is derived from an EMBL/GenBank/DDBJ whole genome shotgun (WGS) entry which is preliminary data.</text>
</comment>
<dbReference type="PRINTS" id="PR00033">
    <property type="entry name" value="HTHASNC"/>
</dbReference>
<name>A0ABP9A0D1_9MICO</name>
<dbReference type="PROSITE" id="PS50949">
    <property type="entry name" value="HTH_GNTR"/>
    <property type="match status" value="1"/>
</dbReference>
<dbReference type="InterPro" id="IPR000524">
    <property type="entry name" value="Tscrpt_reg_HTH_GntR"/>
</dbReference>
<evidence type="ECO:0000313" key="5">
    <source>
        <dbReference type="EMBL" id="GAA4771343.1"/>
    </source>
</evidence>
<dbReference type="SMART" id="SM00345">
    <property type="entry name" value="HTH_GNTR"/>
    <property type="match status" value="1"/>
</dbReference>
<dbReference type="InterPro" id="IPR000485">
    <property type="entry name" value="AsnC-type_HTH_dom"/>
</dbReference>
<keyword evidence="1" id="KW-0805">Transcription regulation</keyword>
<evidence type="ECO:0000256" key="3">
    <source>
        <dbReference type="ARBA" id="ARBA00023163"/>
    </source>
</evidence>
<feature type="domain" description="HTH gntR-type" evidence="4">
    <location>
        <begin position="16"/>
        <end position="83"/>
    </location>
</feature>
<dbReference type="PANTHER" id="PTHR43537">
    <property type="entry name" value="TRANSCRIPTIONAL REGULATOR, GNTR FAMILY"/>
    <property type="match status" value="1"/>
</dbReference>
<sequence>MGEGEPGYGELVFSPTRISDIAHDLVADEIVRGDLPDGYRIRYAEIAERLGVSRMPVREAIMRLEYEGLIESSVSRYTRVTRVDAESAEAIWAWLARELAFGLALASTRATRGEKSAIATALRRVSTALGGRDAGDVAARAVILMDVVVECASNVQLSKVWRDERNACRRALQRASFAEMPPMVRDHEAESLIAALDAGDAARVEVHARRLLR</sequence>
<dbReference type="Proteomes" id="UP001501645">
    <property type="component" value="Unassembled WGS sequence"/>
</dbReference>
<protein>
    <submittedName>
        <fullName evidence="5">GntR family transcriptional regulator</fullName>
    </submittedName>
</protein>
<keyword evidence="3" id="KW-0804">Transcription</keyword>
<dbReference type="InterPro" id="IPR036388">
    <property type="entry name" value="WH-like_DNA-bd_sf"/>
</dbReference>
<dbReference type="RefSeq" id="WP_345437486.1">
    <property type="nucleotide sequence ID" value="NZ_BAABKO010000002.1"/>
</dbReference>
<evidence type="ECO:0000313" key="6">
    <source>
        <dbReference type="Proteomes" id="UP001501645"/>
    </source>
</evidence>
<keyword evidence="2" id="KW-0238">DNA-binding</keyword>